<sequence>MSDLRKDAMLRAGFKAIGQLDGPSDEPETRAETTEDATAGDQAPVSSTNEGVSTSQPGTTADGRQSTPENAPPFSIYPLPSPHPSAGLRTPPTPYHGPADSPSFESPRTAMWRRCIDPDDPLFHEAAYRLSLGNRHQPEARDPMSEPTDREEGTPAATPDQAAVRLQGAIHYMAMSCLRLQTGGHDQLATTYNQLYEQDHGEVYRNELQCATFEPLQPEQTNMQAAIRHCAMVYRYLSAGDHNQMADRYDNQYQEDFGEAYVDDLVDVIQNEGDDPPGSNDDEQDDEEYEYD</sequence>
<accession>A0AAE0WGI9</accession>
<name>A0AAE0WGI9_9PEZI</name>
<feature type="compositionally biased region" description="Basic and acidic residues" evidence="1">
    <location>
        <begin position="136"/>
        <end position="153"/>
    </location>
</feature>
<proteinExistence type="predicted"/>
<feature type="region of interest" description="Disordered" evidence="1">
    <location>
        <begin position="14"/>
        <end position="106"/>
    </location>
</feature>
<evidence type="ECO:0000313" key="3">
    <source>
        <dbReference type="Proteomes" id="UP001274830"/>
    </source>
</evidence>
<dbReference type="EMBL" id="JAUTXT010000053">
    <property type="protein sequence ID" value="KAK3670659.1"/>
    <property type="molecule type" value="Genomic_DNA"/>
</dbReference>
<dbReference type="Proteomes" id="UP001274830">
    <property type="component" value="Unassembled WGS sequence"/>
</dbReference>
<organism evidence="2 3">
    <name type="scientific">Recurvomyces mirabilis</name>
    <dbReference type="NCBI Taxonomy" id="574656"/>
    <lineage>
        <taxon>Eukaryota</taxon>
        <taxon>Fungi</taxon>
        <taxon>Dikarya</taxon>
        <taxon>Ascomycota</taxon>
        <taxon>Pezizomycotina</taxon>
        <taxon>Dothideomycetes</taxon>
        <taxon>Dothideomycetidae</taxon>
        <taxon>Mycosphaerellales</taxon>
        <taxon>Teratosphaeriaceae</taxon>
        <taxon>Recurvomyces</taxon>
    </lineage>
</organism>
<dbReference type="AlphaFoldDB" id="A0AAE0WGI9"/>
<feature type="compositionally biased region" description="Polar residues" evidence="1">
    <location>
        <begin position="44"/>
        <end position="69"/>
    </location>
</feature>
<evidence type="ECO:0000256" key="1">
    <source>
        <dbReference type="SAM" id="MobiDB-lite"/>
    </source>
</evidence>
<comment type="caution">
    <text evidence="2">The sequence shown here is derived from an EMBL/GenBank/DDBJ whole genome shotgun (WGS) entry which is preliminary data.</text>
</comment>
<feature type="region of interest" description="Disordered" evidence="1">
    <location>
        <begin position="269"/>
        <end position="292"/>
    </location>
</feature>
<evidence type="ECO:0000313" key="2">
    <source>
        <dbReference type="EMBL" id="KAK3670659.1"/>
    </source>
</evidence>
<feature type="region of interest" description="Disordered" evidence="1">
    <location>
        <begin position="133"/>
        <end position="159"/>
    </location>
</feature>
<gene>
    <name evidence="2" type="ORF">LTR78_009494</name>
</gene>
<keyword evidence="3" id="KW-1185">Reference proteome</keyword>
<protein>
    <submittedName>
        <fullName evidence="2">Uncharacterized protein</fullName>
    </submittedName>
</protein>
<reference evidence="2" key="1">
    <citation type="submission" date="2023-07" db="EMBL/GenBank/DDBJ databases">
        <title>Black Yeasts Isolated from many extreme environments.</title>
        <authorList>
            <person name="Coleine C."/>
            <person name="Stajich J.E."/>
            <person name="Selbmann L."/>
        </authorList>
    </citation>
    <scope>NUCLEOTIDE SEQUENCE</scope>
    <source>
        <strain evidence="2">CCFEE 5485</strain>
    </source>
</reference>